<dbReference type="Proteomes" id="UP000886381">
    <property type="component" value="Unassembled WGS sequence"/>
</dbReference>
<gene>
    <name evidence="1" type="ORF">ENH14_00935</name>
</gene>
<sequence length="73" mass="8491">MKKFIFLMLLVISCRSTVDYRLNLGEVELSLTGIALPGNFITFYVEKKIDINQIREVEIERVIWSYKASSFSI</sequence>
<protein>
    <submittedName>
        <fullName evidence="1">Uncharacterized protein</fullName>
    </submittedName>
</protein>
<dbReference type="AlphaFoldDB" id="A0A7V0LUI9"/>
<dbReference type="EMBL" id="DRDR01000044">
    <property type="protein sequence ID" value="HDL60000.1"/>
    <property type="molecule type" value="Genomic_DNA"/>
</dbReference>
<proteinExistence type="predicted"/>
<organism evidence="1">
    <name type="scientific">candidate division WOR-3 bacterium</name>
    <dbReference type="NCBI Taxonomy" id="2052148"/>
    <lineage>
        <taxon>Bacteria</taxon>
        <taxon>Bacteria division WOR-3</taxon>
    </lineage>
</organism>
<reference evidence="1" key="1">
    <citation type="journal article" date="2020" name="mSystems">
        <title>Genome- and Community-Level Interaction Insights into Carbon Utilization and Element Cycling Functions of Hydrothermarchaeota in Hydrothermal Sediment.</title>
        <authorList>
            <person name="Zhou Z."/>
            <person name="Liu Y."/>
            <person name="Xu W."/>
            <person name="Pan J."/>
            <person name="Luo Z.H."/>
            <person name="Li M."/>
        </authorList>
    </citation>
    <scope>NUCLEOTIDE SEQUENCE [LARGE SCALE GENOMIC DNA]</scope>
    <source>
        <strain evidence="1">HyVt-28</strain>
    </source>
</reference>
<name>A0A7V0LUI9_UNCW3</name>
<comment type="caution">
    <text evidence="1">The sequence shown here is derived from an EMBL/GenBank/DDBJ whole genome shotgun (WGS) entry which is preliminary data.</text>
</comment>
<evidence type="ECO:0000313" key="1">
    <source>
        <dbReference type="EMBL" id="HDL60000.1"/>
    </source>
</evidence>
<accession>A0A7V0LUI9</accession>